<dbReference type="EMBL" id="BART01038438">
    <property type="protein sequence ID" value="GAH05602.1"/>
    <property type="molecule type" value="Genomic_DNA"/>
</dbReference>
<evidence type="ECO:0000313" key="1">
    <source>
        <dbReference type="EMBL" id="GAH05602.1"/>
    </source>
</evidence>
<dbReference type="AlphaFoldDB" id="X1CDC9"/>
<gene>
    <name evidence="1" type="ORF">S01H4_63750</name>
</gene>
<dbReference type="SUPFAM" id="SSF51126">
    <property type="entry name" value="Pectin lyase-like"/>
    <property type="match status" value="1"/>
</dbReference>
<feature type="non-terminal residue" evidence="1">
    <location>
        <position position="1"/>
    </location>
</feature>
<proteinExistence type="predicted"/>
<comment type="caution">
    <text evidence="1">The sequence shown here is derived from an EMBL/GenBank/DDBJ whole genome shotgun (WGS) entry which is preliminary data.</text>
</comment>
<dbReference type="InterPro" id="IPR012334">
    <property type="entry name" value="Pectin_lyas_fold"/>
</dbReference>
<name>X1CDC9_9ZZZZ</name>
<organism evidence="1">
    <name type="scientific">marine sediment metagenome</name>
    <dbReference type="NCBI Taxonomy" id="412755"/>
    <lineage>
        <taxon>unclassified sequences</taxon>
        <taxon>metagenomes</taxon>
        <taxon>ecological metagenomes</taxon>
    </lineage>
</organism>
<protein>
    <submittedName>
        <fullName evidence="1">Uncharacterized protein</fullName>
    </submittedName>
</protein>
<accession>X1CDC9</accession>
<reference evidence="1" key="1">
    <citation type="journal article" date="2014" name="Front. Microbiol.">
        <title>High frequency of phylogenetically diverse reductive dehalogenase-homologous genes in deep subseafloor sedimentary metagenomes.</title>
        <authorList>
            <person name="Kawai M."/>
            <person name="Futagami T."/>
            <person name="Toyoda A."/>
            <person name="Takaki Y."/>
            <person name="Nishi S."/>
            <person name="Hori S."/>
            <person name="Arai W."/>
            <person name="Tsubouchi T."/>
            <person name="Morono Y."/>
            <person name="Uchiyama I."/>
            <person name="Ito T."/>
            <person name="Fujiyama A."/>
            <person name="Inagaki F."/>
            <person name="Takami H."/>
        </authorList>
    </citation>
    <scope>NUCLEOTIDE SEQUENCE</scope>
    <source>
        <strain evidence="1">Expedition CK06-06</strain>
    </source>
</reference>
<dbReference type="Gene3D" id="2.160.20.10">
    <property type="entry name" value="Single-stranded right-handed beta-helix, Pectin lyase-like"/>
    <property type="match status" value="1"/>
</dbReference>
<sequence length="131" mass="13988">WPGTRPDNTSKYIIVGALIDGESVRTTGMIVANSTLAIYLRGIGFTDCTYYGMQIQNCVYVELQCIGVYNSGFTGILLTTCFGFVGYRLGLVKNNTNSDANHAGIAFKAVQNGLISSSGLSDNEDQGVLVS</sequence>
<feature type="non-terminal residue" evidence="1">
    <location>
        <position position="131"/>
    </location>
</feature>
<dbReference type="InterPro" id="IPR011050">
    <property type="entry name" value="Pectin_lyase_fold/virulence"/>
</dbReference>